<feature type="compositionally biased region" description="Basic residues" evidence="1">
    <location>
        <begin position="218"/>
        <end position="227"/>
    </location>
</feature>
<proteinExistence type="predicted"/>
<comment type="caution">
    <text evidence="2">The sequence shown here is derived from an EMBL/GenBank/DDBJ whole genome shotgun (WGS) entry which is preliminary data.</text>
</comment>
<organism evidence="2 3">
    <name type="scientific">Cephalotrichum gorgonifer</name>
    <dbReference type="NCBI Taxonomy" id="2041049"/>
    <lineage>
        <taxon>Eukaryota</taxon>
        <taxon>Fungi</taxon>
        <taxon>Dikarya</taxon>
        <taxon>Ascomycota</taxon>
        <taxon>Pezizomycotina</taxon>
        <taxon>Sordariomycetes</taxon>
        <taxon>Hypocreomycetidae</taxon>
        <taxon>Microascales</taxon>
        <taxon>Microascaceae</taxon>
        <taxon>Cephalotrichum</taxon>
    </lineage>
</organism>
<gene>
    <name evidence="2" type="ORF">DNG_01895</name>
</gene>
<dbReference type="EMBL" id="ONZQ02000002">
    <property type="protein sequence ID" value="SPN98854.1"/>
    <property type="molecule type" value="Genomic_DNA"/>
</dbReference>
<accession>A0AAE8MSG0</accession>
<keyword evidence="3" id="KW-1185">Reference proteome</keyword>
<evidence type="ECO:0000313" key="3">
    <source>
        <dbReference type="Proteomes" id="UP001187682"/>
    </source>
</evidence>
<feature type="region of interest" description="Disordered" evidence="1">
    <location>
        <begin position="418"/>
        <end position="444"/>
    </location>
</feature>
<protein>
    <submittedName>
        <fullName evidence="2">Uncharacterized protein</fullName>
    </submittedName>
</protein>
<dbReference type="AlphaFoldDB" id="A0AAE8MSG0"/>
<feature type="region of interest" description="Disordered" evidence="1">
    <location>
        <begin position="171"/>
        <end position="196"/>
    </location>
</feature>
<sequence>MSSESSPSPPDGTSPSFDEAQLPRGRCRYILMVPELRGLRCACVNFTRARSMPSATCDCGHLACFHVKDDVDVVEKHEFNKLKQRLEVVEEQLDIERHGSLASVISQLVGRGEGAPKGEEERENEIRGIYHTISRIWNSIDKLERRGDAVTEISRIYDARLKAVEAQPRPLAYQSRERADSAGRPQNIHGNPGAIQQSEYAKGPEAMELAIPSPSPAHNHRHQHHHQQTPAGREAAGGLVLSTASTRTHLTESSPFATRSLHPAGPEPWTVHISLLPDPSLPFPFERDTNAYKRCLSRGLHRMVVVGGPDADAFSAIVTNAFGHLLQGRPWMPLQARVCAAEQLSGFLMLRQLDPKLQDCRFDHEFLQKHCAVSDPKGKIESLYIATRTGILPWSTLRNAPVYIAGLEASWAHDPLLDNQGQGAENRGRVITNTNSGGRIEPGS</sequence>
<feature type="region of interest" description="Disordered" evidence="1">
    <location>
        <begin position="209"/>
        <end position="235"/>
    </location>
</feature>
<feature type="region of interest" description="Disordered" evidence="1">
    <location>
        <begin position="1"/>
        <end position="20"/>
    </location>
</feature>
<name>A0AAE8MSG0_9PEZI</name>
<reference evidence="2" key="1">
    <citation type="submission" date="2018-03" db="EMBL/GenBank/DDBJ databases">
        <authorList>
            <person name="Guldener U."/>
        </authorList>
    </citation>
    <scope>NUCLEOTIDE SEQUENCE</scope>
</reference>
<dbReference type="Proteomes" id="UP001187682">
    <property type="component" value="Unassembled WGS sequence"/>
</dbReference>
<evidence type="ECO:0000256" key="1">
    <source>
        <dbReference type="SAM" id="MobiDB-lite"/>
    </source>
</evidence>
<evidence type="ECO:0000313" key="2">
    <source>
        <dbReference type="EMBL" id="SPN98854.1"/>
    </source>
</evidence>